<feature type="transmembrane region" description="Helical" evidence="1">
    <location>
        <begin position="495"/>
        <end position="516"/>
    </location>
</feature>
<protein>
    <submittedName>
        <fullName evidence="2">ABC transporter permease</fullName>
    </submittedName>
</protein>
<keyword evidence="1" id="KW-1133">Transmembrane helix</keyword>
<keyword evidence="1" id="KW-0812">Transmembrane</keyword>
<dbReference type="GO" id="GO:0005886">
    <property type="term" value="C:plasma membrane"/>
    <property type="evidence" value="ECO:0007669"/>
    <property type="project" value="TreeGrafter"/>
</dbReference>
<keyword evidence="1" id="KW-0472">Membrane</keyword>
<proteinExistence type="predicted"/>
<dbReference type="PANTHER" id="PTHR30572">
    <property type="entry name" value="MEMBRANE COMPONENT OF TRANSPORTER-RELATED"/>
    <property type="match status" value="1"/>
</dbReference>
<feature type="transmembrane region" description="Helical" evidence="1">
    <location>
        <begin position="549"/>
        <end position="573"/>
    </location>
</feature>
<name>A0A6G4U7P6_9ACTN</name>
<dbReference type="EMBL" id="JAAKZV010000177">
    <property type="protein sequence ID" value="NGN68022.1"/>
    <property type="molecule type" value="Genomic_DNA"/>
</dbReference>
<feature type="transmembrane region" description="Helical" evidence="1">
    <location>
        <begin position="326"/>
        <end position="353"/>
    </location>
</feature>
<feature type="transmembrane region" description="Helical" evidence="1">
    <location>
        <begin position="374"/>
        <end position="399"/>
    </location>
</feature>
<feature type="transmembrane region" description="Helical" evidence="1">
    <location>
        <begin position="788"/>
        <end position="812"/>
    </location>
</feature>
<dbReference type="RefSeq" id="WP_165241580.1">
    <property type="nucleotide sequence ID" value="NZ_JAAKZV010000177.1"/>
</dbReference>
<dbReference type="Proteomes" id="UP000481583">
    <property type="component" value="Unassembled WGS sequence"/>
</dbReference>
<gene>
    <name evidence="2" type="ORF">G5C51_29495</name>
</gene>
<dbReference type="PANTHER" id="PTHR30572:SF4">
    <property type="entry name" value="ABC TRANSPORTER PERMEASE YTRF"/>
    <property type="match status" value="1"/>
</dbReference>
<reference evidence="2 3" key="1">
    <citation type="submission" date="2020-02" db="EMBL/GenBank/DDBJ databases">
        <title>Whole-genome analyses of novel actinobacteria.</title>
        <authorList>
            <person name="Sahin N."/>
        </authorList>
    </citation>
    <scope>NUCLEOTIDE SEQUENCE [LARGE SCALE GENOMIC DNA]</scope>
    <source>
        <strain evidence="2 3">A7024</strain>
    </source>
</reference>
<evidence type="ECO:0000256" key="1">
    <source>
        <dbReference type="SAM" id="Phobius"/>
    </source>
</evidence>
<accession>A0A6G4U7P6</accession>
<evidence type="ECO:0000313" key="3">
    <source>
        <dbReference type="Proteomes" id="UP000481583"/>
    </source>
</evidence>
<dbReference type="GO" id="GO:0022857">
    <property type="term" value="F:transmembrane transporter activity"/>
    <property type="evidence" value="ECO:0007669"/>
    <property type="project" value="TreeGrafter"/>
</dbReference>
<comment type="caution">
    <text evidence="2">The sequence shown here is derived from an EMBL/GenBank/DDBJ whole genome shotgun (WGS) entry which is preliminary data.</text>
</comment>
<feature type="transmembrane region" description="Helical" evidence="1">
    <location>
        <begin position="844"/>
        <end position="863"/>
    </location>
</feature>
<dbReference type="AlphaFoldDB" id="A0A6G4U7P6"/>
<feature type="transmembrane region" description="Helical" evidence="1">
    <location>
        <begin position="411"/>
        <end position="435"/>
    </location>
</feature>
<organism evidence="2 3">
    <name type="scientific">Streptomyces coryli</name>
    <dbReference type="NCBI Taxonomy" id="1128680"/>
    <lineage>
        <taxon>Bacteria</taxon>
        <taxon>Bacillati</taxon>
        <taxon>Actinomycetota</taxon>
        <taxon>Actinomycetes</taxon>
        <taxon>Kitasatosporales</taxon>
        <taxon>Streptomycetaceae</taxon>
        <taxon>Streptomyces</taxon>
    </lineage>
</organism>
<evidence type="ECO:0000313" key="2">
    <source>
        <dbReference type="EMBL" id="NGN68022.1"/>
    </source>
</evidence>
<feature type="transmembrane region" description="Helical" evidence="1">
    <location>
        <begin position="894"/>
        <end position="912"/>
    </location>
</feature>
<feature type="transmembrane region" description="Helical" evidence="1">
    <location>
        <begin position="464"/>
        <end position="483"/>
    </location>
</feature>
<dbReference type="InterPro" id="IPR050250">
    <property type="entry name" value="Macrolide_Exporter_MacB"/>
</dbReference>
<sequence length="933" mass="95479">MAQWVRIRLRTAPGAALALGVLVLVTAFLAAALPQGIDAYETRGLRHRIEGARAADRTISATLRARSHPVPPEELEQTFDPKRIAAGQRDFRSRLRPPLRTDAAQGSYGARSIPMSATDSYLPALGGGRPRFRLTAQAGLADHGRVVAGRLPRAPEGSPPAGGWERVNRLEAAVSQATAKTLNLRAGSVLHLPVGLRTLRVEVTGVMRAERPGGGWWSTEPLLLKPGVQYTRGNAPEPFWAAALLLPPATGPALLHMTGTEPETYWQLPLDSSGMSARDVPAVREQLASLENGPGLVQLQYELGEFSTVDAPVRDELERYEGLRGAIAPVVAVAGTGIAAVAAAVLLLAGGLAAARRRSELALLRARGGSLPGIMGRLALECGVVAVPAAVLGGAVAVAVTAATGPGGARLWPAVMAVGAVAVLATLALPVRAVFADGGALRKARPAPVRGEDSGAARPGRRRLVAEGTVLVLAAGAAVALRRRGTTASPGDVDLLVSAAPVLVAVIAALVFVRLYPLPLRLLARPAARLRGPVGFLSLARAGRAGTTAALPLLALIVALSTAAFGGSVTAAVDSARERAALLDVGADARISSARPLPDGAAERVRGVPGVGAAVPVWSDPGAKAGERQATLIAVEPRAYARLAERMGLGAAETGRWARQAAAGPHPDAPLPALVSPALAASAGSGGTLTVTPQHGPVRLRAIAAAEATPACPDCRYAIVPARDLAAAQPRAQRQPTSLLLAAARTDGTGIDAAALRAAAGRDTDTAVRAEVRDRLADDPMQTGAERLYLAAVAAGAGYALIAIVLGLLAAAPERTALLARLRTLGLGPRQARRLLVLESLPQALLAAAGGVLAGAAAIRLLAPGIDVSSLALAFRAGRTADVLGRAQLAPDPLSLTLPAGAVLLLALAAVLGQSWWTGRSREANELRAGDPA</sequence>
<keyword evidence="3" id="KW-1185">Reference proteome</keyword>